<evidence type="ECO:0000256" key="12">
    <source>
        <dbReference type="HAMAP-Rule" id="MF_00384"/>
    </source>
</evidence>
<evidence type="ECO:0000256" key="5">
    <source>
        <dbReference type="ARBA" id="ARBA00022605"/>
    </source>
</evidence>
<dbReference type="HAMAP" id="MF_00384">
    <property type="entry name" value="Homoser_kinase"/>
    <property type="match status" value="1"/>
</dbReference>
<evidence type="ECO:0000256" key="3">
    <source>
        <dbReference type="ARBA" id="ARBA00012078"/>
    </source>
</evidence>
<evidence type="ECO:0000256" key="10">
    <source>
        <dbReference type="ARBA" id="ARBA00022840"/>
    </source>
</evidence>
<dbReference type="EC" id="2.7.1.39" evidence="3 12"/>
<dbReference type="PANTHER" id="PTHR20861:SF1">
    <property type="entry name" value="HOMOSERINE KINASE"/>
    <property type="match status" value="1"/>
</dbReference>
<dbReference type="UniPathway" id="UPA00050">
    <property type="reaction ID" value="UER00064"/>
</dbReference>
<protein>
    <recommendedName>
        <fullName evidence="4 12">Homoserine kinase</fullName>
        <shortName evidence="12">HK</shortName>
        <shortName evidence="12">HSK</shortName>
        <ecNumber evidence="3 12">2.7.1.39</ecNumber>
    </recommendedName>
</protein>
<dbReference type="SUPFAM" id="SSF54211">
    <property type="entry name" value="Ribosomal protein S5 domain 2-like"/>
    <property type="match status" value="1"/>
</dbReference>
<dbReference type="NCBIfam" id="NF002288">
    <property type="entry name" value="PRK01212.1-4"/>
    <property type="match status" value="1"/>
</dbReference>
<reference evidence="16" key="1">
    <citation type="submission" date="2016-10" db="EMBL/GenBank/DDBJ databases">
        <authorList>
            <person name="Varghese N."/>
            <person name="Submissions S."/>
        </authorList>
    </citation>
    <scope>NUCLEOTIDE SEQUENCE [LARGE SCALE GENOMIC DNA]</scope>
    <source>
        <strain evidence="16">IBRC-M 10761</strain>
    </source>
</reference>
<dbReference type="STRING" id="1416801.SAMN05192553_10947"/>
<dbReference type="InterPro" id="IPR000870">
    <property type="entry name" value="Homoserine_kinase"/>
</dbReference>
<feature type="domain" description="GHMP kinase C-terminal" evidence="14">
    <location>
        <begin position="214"/>
        <end position="277"/>
    </location>
</feature>
<dbReference type="GO" id="GO:0005737">
    <property type="term" value="C:cytoplasm"/>
    <property type="evidence" value="ECO:0007669"/>
    <property type="project" value="UniProtKB-SubCell"/>
</dbReference>
<evidence type="ECO:0000256" key="1">
    <source>
        <dbReference type="ARBA" id="ARBA00005015"/>
    </source>
</evidence>
<dbReference type="GO" id="GO:0004413">
    <property type="term" value="F:homoserine kinase activity"/>
    <property type="evidence" value="ECO:0007669"/>
    <property type="project" value="UniProtKB-UniRule"/>
</dbReference>
<dbReference type="PIRSF" id="PIRSF000676">
    <property type="entry name" value="Homoser_kin"/>
    <property type="match status" value="1"/>
</dbReference>
<dbReference type="OrthoDB" id="9769912at2"/>
<dbReference type="Gene3D" id="3.30.230.10">
    <property type="match status" value="1"/>
</dbReference>
<keyword evidence="8 12" id="KW-0547">Nucleotide-binding</keyword>
<dbReference type="Pfam" id="PF00288">
    <property type="entry name" value="GHMP_kinases_N"/>
    <property type="match status" value="1"/>
</dbReference>
<dbReference type="SUPFAM" id="SSF55060">
    <property type="entry name" value="GHMP Kinase, C-terminal domain"/>
    <property type="match status" value="1"/>
</dbReference>
<dbReference type="RefSeq" id="WP_092178023.1">
    <property type="nucleotide sequence ID" value="NZ_FNZH01000009.1"/>
</dbReference>
<keyword evidence="10 12" id="KW-0067">ATP-binding</keyword>
<dbReference type="EMBL" id="FNZH01000009">
    <property type="protein sequence ID" value="SEJ70914.1"/>
    <property type="molecule type" value="Genomic_DNA"/>
</dbReference>
<proteinExistence type="inferred from homology"/>
<keyword evidence="9 12" id="KW-0418">Kinase</keyword>
<comment type="pathway">
    <text evidence="1 12">Amino-acid biosynthesis; L-threonine biosynthesis; L-threonine from L-aspartate: step 4/5.</text>
</comment>
<accession>A0A1H7B202</accession>
<name>A0A1H7B202_9BACT</name>
<keyword evidence="16" id="KW-1185">Reference proteome</keyword>
<keyword evidence="6 12" id="KW-0808">Transferase</keyword>
<dbReference type="GO" id="GO:0005524">
    <property type="term" value="F:ATP binding"/>
    <property type="evidence" value="ECO:0007669"/>
    <property type="project" value="UniProtKB-UniRule"/>
</dbReference>
<organism evidence="15 16">
    <name type="scientific">Cyclobacterium xiamenense</name>
    <dbReference type="NCBI Taxonomy" id="1297121"/>
    <lineage>
        <taxon>Bacteria</taxon>
        <taxon>Pseudomonadati</taxon>
        <taxon>Bacteroidota</taxon>
        <taxon>Cytophagia</taxon>
        <taxon>Cytophagales</taxon>
        <taxon>Cyclobacteriaceae</taxon>
        <taxon>Cyclobacterium</taxon>
    </lineage>
</organism>
<comment type="similarity">
    <text evidence="2 12">Belongs to the GHMP kinase family. Homoserine kinase subfamily.</text>
</comment>
<dbReference type="Gene3D" id="3.30.70.890">
    <property type="entry name" value="GHMP kinase, C-terminal domain"/>
    <property type="match status" value="1"/>
</dbReference>
<evidence type="ECO:0000259" key="14">
    <source>
        <dbReference type="Pfam" id="PF08544"/>
    </source>
</evidence>
<evidence type="ECO:0000256" key="9">
    <source>
        <dbReference type="ARBA" id="ARBA00022777"/>
    </source>
</evidence>
<dbReference type="AlphaFoldDB" id="A0A1H7B202"/>
<keyword evidence="12" id="KW-0963">Cytoplasm</keyword>
<dbReference type="PROSITE" id="PS00627">
    <property type="entry name" value="GHMP_KINASES_ATP"/>
    <property type="match status" value="1"/>
</dbReference>
<dbReference type="Proteomes" id="UP000199403">
    <property type="component" value="Unassembled WGS sequence"/>
</dbReference>
<evidence type="ECO:0000256" key="6">
    <source>
        <dbReference type="ARBA" id="ARBA00022679"/>
    </source>
</evidence>
<dbReference type="InterPro" id="IPR014721">
    <property type="entry name" value="Ribsml_uS5_D2-typ_fold_subgr"/>
</dbReference>
<evidence type="ECO:0000256" key="4">
    <source>
        <dbReference type="ARBA" id="ARBA00017858"/>
    </source>
</evidence>
<feature type="binding site" evidence="12">
    <location>
        <begin position="92"/>
        <end position="102"/>
    </location>
    <ligand>
        <name>ATP</name>
        <dbReference type="ChEBI" id="CHEBI:30616"/>
    </ligand>
</feature>
<evidence type="ECO:0000256" key="2">
    <source>
        <dbReference type="ARBA" id="ARBA00007370"/>
    </source>
</evidence>
<sequence length="314" mass="33289">MEKQKVTAFAPATVANVSCGFDILGFAVEDLGDKVSVSLSDIPGIRVTHIEGDKGKLPYEIEKNTCSVAIRAMTEALNFEGGLEIELYKGLPLGSGMGSSAASAVAALMAANTLLGNPFEKKDLLPFAIESERIACGAGHADNVAPALLGGFVLIREYHPLDVIPLHVPRGLYCTLVHPHLVLNTSDSRSVLRRSVSLQDATTQSGNIAGLVAGLFQEDMALISRSLNDVIAEPSRSVLIPGYDEVKEGIKPAGALGCGISGSGPTIFILSPSEEIAWEVSRLAQQVFDTMQLPIDLYVSAINTRGAYILEEEI</sequence>
<dbReference type="Pfam" id="PF08544">
    <property type="entry name" value="GHMP_kinases_C"/>
    <property type="match status" value="1"/>
</dbReference>
<evidence type="ECO:0000256" key="7">
    <source>
        <dbReference type="ARBA" id="ARBA00022697"/>
    </source>
</evidence>
<dbReference type="PRINTS" id="PR00958">
    <property type="entry name" value="HOMSERKINASE"/>
</dbReference>
<gene>
    <name evidence="12" type="primary">thrB</name>
    <name evidence="15" type="ORF">SAMN05192553_10947</name>
</gene>
<dbReference type="InterPro" id="IPR006203">
    <property type="entry name" value="GHMP_knse_ATP-bd_CS"/>
</dbReference>
<keyword evidence="5 12" id="KW-0028">Amino-acid biosynthesis</keyword>
<feature type="domain" description="GHMP kinase N-terminal" evidence="13">
    <location>
        <begin position="67"/>
        <end position="151"/>
    </location>
</feature>
<dbReference type="InterPro" id="IPR006204">
    <property type="entry name" value="GHMP_kinase_N_dom"/>
</dbReference>
<dbReference type="NCBIfam" id="TIGR00191">
    <property type="entry name" value="thrB"/>
    <property type="match status" value="1"/>
</dbReference>
<dbReference type="InterPro" id="IPR013750">
    <property type="entry name" value="GHMP_kinase_C_dom"/>
</dbReference>
<evidence type="ECO:0000256" key="11">
    <source>
        <dbReference type="ARBA" id="ARBA00049375"/>
    </source>
</evidence>
<comment type="catalytic activity">
    <reaction evidence="11 12">
        <text>L-homoserine + ATP = O-phospho-L-homoserine + ADP + H(+)</text>
        <dbReference type="Rhea" id="RHEA:13985"/>
        <dbReference type="ChEBI" id="CHEBI:15378"/>
        <dbReference type="ChEBI" id="CHEBI:30616"/>
        <dbReference type="ChEBI" id="CHEBI:57476"/>
        <dbReference type="ChEBI" id="CHEBI:57590"/>
        <dbReference type="ChEBI" id="CHEBI:456216"/>
        <dbReference type="EC" id="2.7.1.39"/>
    </reaction>
</comment>
<comment type="subcellular location">
    <subcellularLocation>
        <location evidence="12">Cytoplasm</location>
    </subcellularLocation>
</comment>
<comment type="function">
    <text evidence="12">Catalyzes the ATP-dependent phosphorylation of L-homoserine to L-homoserine phosphate.</text>
</comment>
<evidence type="ECO:0000256" key="8">
    <source>
        <dbReference type="ARBA" id="ARBA00022741"/>
    </source>
</evidence>
<evidence type="ECO:0000313" key="15">
    <source>
        <dbReference type="EMBL" id="SEJ70914.1"/>
    </source>
</evidence>
<dbReference type="InterPro" id="IPR020568">
    <property type="entry name" value="Ribosomal_Su5_D2-typ_SF"/>
</dbReference>
<dbReference type="PANTHER" id="PTHR20861">
    <property type="entry name" value="HOMOSERINE/4-DIPHOSPHOCYTIDYL-2-C-METHYL-D-ERYTHRITOL KINASE"/>
    <property type="match status" value="1"/>
</dbReference>
<dbReference type="InterPro" id="IPR036554">
    <property type="entry name" value="GHMP_kinase_C_sf"/>
</dbReference>
<keyword evidence="7 12" id="KW-0791">Threonine biosynthesis</keyword>
<evidence type="ECO:0000313" key="16">
    <source>
        <dbReference type="Proteomes" id="UP000199403"/>
    </source>
</evidence>
<dbReference type="GO" id="GO:0009088">
    <property type="term" value="P:threonine biosynthetic process"/>
    <property type="evidence" value="ECO:0007669"/>
    <property type="project" value="UniProtKB-UniRule"/>
</dbReference>
<evidence type="ECO:0000259" key="13">
    <source>
        <dbReference type="Pfam" id="PF00288"/>
    </source>
</evidence>